<evidence type="ECO:0000256" key="12">
    <source>
        <dbReference type="ARBA" id="ARBA00023012"/>
    </source>
</evidence>
<name>A0A2V1P3G2_9RHOB</name>
<dbReference type="PROSITE" id="PS50839">
    <property type="entry name" value="CHASE"/>
    <property type="match status" value="1"/>
</dbReference>
<dbReference type="GO" id="GO:0000155">
    <property type="term" value="F:phosphorelay sensor kinase activity"/>
    <property type="evidence" value="ECO:0007669"/>
    <property type="project" value="InterPro"/>
</dbReference>
<dbReference type="CDD" id="cd00082">
    <property type="entry name" value="HisKA"/>
    <property type="match status" value="1"/>
</dbReference>
<dbReference type="InterPro" id="IPR006189">
    <property type="entry name" value="CHASE_dom"/>
</dbReference>
<dbReference type="SUPFAM" id="SSF47384">
    <property type="entry name" value="Homodimeric domain of signal transducing histidine kinase"/>
    <property type="match status" value="1"/>
</dbReference>
<comment type="subcellular location">
    <subcellularLocation>
        <location evidence="2">Cell membrane</location>
    </subcellularLocation>
</comment>
<dbReference type="SUPFAM" id="SSF55874">
    <property type="entry name" value="ATPase domain of HSP90 chaperone/DNA topoisomerase II/histidine kinase"/>
    <property type="match status" value="1"/>
</dbReference>
<evidence type="ECO:0000256" key="13">
    <source>
        <dbReference type="ARBA" id="ARBA00023136"/>
    </source>
</evidence>
<evidence type="ECO:0000256" key="11">
    <source>
        <dbReference type="ARBA" id="ARBA00022989"/>
    </source>
</evidence>
<dbReference type="PANTHER" id="PTHR43711:SF1">
    <property type="entry name" value="HISTIDINE KINASE 1"/>
    <property type="match status" value="1"/>
</dbReference>
<dbReference type="GO" id="GO:0005524">
    <property type="term" value="F:ATP binding"/>
    <property type="evidence" value="ECO:0007669"/>
    <property type="project" value="UniProtKB-KW"/>
</dbReference>
<dbReference type="Pfam" id="PF12860">
    <property type="entry name" value="PAS_7"/>
    <property type="match status" value="1"/>
</dbReference>
<protein>
    <recommendedName>
        <fullName evidence="3">histidine kinase</fullName>
        <ecNumber evidence="3">2.7.13.3</ecNumber>
    </recommendedName>
</protein>
<evidence type="ECO:0000256" key="6">
    <source>
        <dbReference type="ARBA" id="ARBA00022679"/>
    </source>
</evidence>
<accession>A0A2V1P3G2</accession>
<evidence type="ECO:0000256" key="4">
    <source>
        <dbReference type="ARBA" id="ARBA00022475"/>
    </source>
</evidence>
<dbReference type="InterPro" id="IPR035965">
    <property type="entry name" value="PAS-like_dom_sf"/>
</dbReference>
<proteinExistence type="predicted"/>
<dbReference type="EC" id="2.7.13.3" evidence="3"/>
<dbReference type="SUPFAM" id="SSF55785">
    <property type="entry name" value="PYP-like sensor domain (PAS domain)"/>
    <property type="match status" value="1"/>
</dbReference>
<dbReference type="Gene3D" id="3.30.450.20">
    <property type="entry name" value="PAS domain"/>
    <property type="match status" value="1"/>
</dbReference>
<dbReference type="SMART" id="SM00387">
    <property type="entry name" value="HATPase_c"/>
    <property type="match status" value="1"/>
</dbReference>
<dbReference type="EMBL" id="QETF01000008">
    <property type="protein sequence ID" value="PWG16975.1"/>
    <property type="molecule type" value="Genomic_DNA"/>
</dbReference>
<dbReference type="GO" id="GO:0005886">
    <property type="term" value="C:plasma membrane"/>
    <property type="evidence" value="ECO:0007669"/>
    <property type="project" value="UniProtKB-SubCell"/>
</dbReference>
<dbReference type="Pfam" id="PF00512">
    <property type="entry name" value="HisKA"/>
    <property type="match status" value="1"/>
</dbReference>
<dbReference type="PROSITE" id="PS50109">
    <property type="entry name" value="HIS_KIN"/>
    <property type="match status" value="1"/>
</dbReference>
<dbReference type="InterPro" id="IPR005467">
    <property type="entry name" value="His_kinase_dom"/>
</dbReference>
<dbReference type="PRINTS" id="PR00344">
    <property type="entry name" value="BCTRLSENSOR"/>
</dbReference>
<dbReference type="SMART" id="SM00388">
    <property type="entry name" value="HisKA"/>
    <property type="match status" value="1"/>
</dbReference>
<gene>
    <name evidence="17" type="ORF">DFK10_09410</name>
</gene>
<dbReference type="InterPro" id="IPR003594">
    <property type="entry name" value="HATPase_dom"/>
</dbReference>
<keyword evidence="7 14" id="KW-0812">Transmembrane</keyword>
<keyword evidence="8" id="KW-0547">Nucleotide-binding</keyword>
<dbReference type="Pfam" id="PF03924">
    <property type="entry name" value="CHASE"/>
    <property type="match status" value="1"/>
</dbReference>
<keyword evidence="11 14" id="KW-1133">Transmembrane helix</keyword>
<evidence type="ECO:0000256" key="3">
    <source>
        <dbReference type="ARBA" id="ARBA00012438"/>
    </source>
</evidence>
<keyword evidence="10" id="KW-0067">ATP-binding</keyword>
<evidence type="ECO:0000256" key="10">
    <source>
        <dbReference type="ARBA" id="ARBA00022840"/>
    </source>
</evidence>
<dbReference type="InterPro" id="IPR036890">
    <property type="entry name" value="HATPase_C_sf"/>
</dbReference>
<organism evidence="17 18">
    <name type="scientific">Salibaculum griseiflavum</name>
    <dbReference type="NCBI Taxonomy" id="1914409"/>
    <lineage>
        <taxon>Bacteria</taxon>
        <taxon>Pseudomonadati</taxon>
        <taxon>Pseudomonadota</taxon>
        <taxon>Alphaproteobacteria</taxon>
        <taxon>Rhodobacterales</taxon>
        <taxon>Roseobacteraceae</taxon>
        <taxon>Salibaculum</taxon>
    </lineage>
</organism>
<evidence type="ECO:0000313" key="18">
    <source>
        <dbReference type="Proteomes" id="UP000245293"/>
    </source>
</evidence>
<keyword evidence="18" id="KW-1185">Reference proteome</keyword>
<evidence type="ECO:0000256" key="14">
    <source>
        <dbReference type="SAM" id="Phobius"/>
    </source>
</evidence>
<dbReference type="RefSeq" id="WP_109388769.1">
    <property type="nucleotide sequence ID" value="NZ_QETF01000008.1"/>
</dbReference>
<keyword evidence="13 14" id="KW-0472">Membrane</keyword>
<evidence type="ECO:0000256" key="8">
    <source>
        <dbReference type="ARBA" id="ARBA00022741"/>
    </source>
</evidence>
<keyword evidence="9" id="KW-0418">Kinase</keyword>
<feature type="domain" description="CHASE" evidence="16">
    <location>
        <begin position="96"/>
        <end position="190"/>
    </location>
</feature>
<comment type="caution">
    <text evidence="17">The sequence shown here is derived from an EMBL/GenBank/DDBJ whole genome shotgun (WGS) entry which is preliminary data.</text>
</comment>
<dbReference type="OrthoDB" id="9801651at2"/>
<dbReference type="SMART" id="SM01079">
    <property type="entry name" value="CHASE"/>
    <property type="match status" value="1"/>
</dbReference>
<dbReference type="CDD" id="cd16922">
    <property type="entry name" value="HATPase_EvgS-ArcB-TorS-like"/>
    <property type="match status" value="1"/>
</dbReference>
<evidence type="ECO:0000256" key="7">
    <source>
        <dbReference type="ARBA" id="ARBA00022692"/>
    </source>
</evidence>
<dbReference type="AlphaFoldDB" id="A0A2V1P3G2"/>
<evidence type="ECO:0000259" key="16">
    <source>
        <dbReference type="PROSITE" id="PS50839"/>
    </source>
</evidence>
<dbReference type="InterPro" id="IPR004358">
    <property type="entry name" value="Sig_transdc_His_kin-like_C"/>
</dbReference>
<comment type="catalytic activity">
    <reaction evidence="1">
        <text>ATP + protein L-histidine = ADP + protein N-phospho-L-histidine.</text>
        <dbReference type="EC" id="2.7.13.3"/>
    </reaction>
</comment>
<dbReference type="Proteomes" id="UP000245293">
    <property type="component" value="Unassembled WGS sequence"/>
</dbReference>
<dbReference type="FunFam" id="3.30.565.10:FF:000023">
    <property type="entry name" value="PAS domain-containing sensor histidine kinase"/>
    <property type="match status" value="1"/>
</dbReference>
<evidence type="ECO:0000256" key="9">
    <source>
        <dbReference type="ARBA" id="ARBA00022777"/>
    </source>
</evidence>
<feature type="domain" description="Histidine kinase" evidence="15">
    <location>
        <begin position="416"/>
        <end position="655"/>
    </location>
</feature>
<reference evidence="18" key="1">
    <citation type="submission" date="2018-05" db="EMBL/GenBank/DDBJ databases">
        <authorList>
            <person name="Du Z."/>
            <person name="Wang X."/>
        </authorList>
    </citation>
    <scope>NUCLEOTIDE SEQUENCE [LARGE SCALE GENOMIC DNA]</scope>
    <source>
        <strain evidence="18">WDS4C29</strain>
    </source>
</reference>
<keyword evidence="12" id="KW-0902">Two-component regulatory system</keyword>
<evidence type="ECO:0000313" key="17">
    <source>
        <dbReference type="EMBL" id="PWG16975.1"/>
    </source>
</evidence>
<keyword evidence="5" id="KW-0597">Phosphoprotein</keyword>
<dbReference type="InterPro" id="IPR042240">
    <property type="entry name" value="CHASE_sf"/>
</dbReference>
<keyword evidence="6" id="KW-0808">Transferase</keyword>
<evidence type="ECO:0000256" key="1">
    <source>
        <dbReference type="ARBA" id="ARBA00000085"/>
    </source>
</evidence>
<dbReference type="Gene3D" id="3.30.450.350">
    <property type="entry name" value="CHASE domain"/>
    <property type="match status" value="1"/>
</dbReference>
<feature type="transmembrane region" description="Helical" evidence="14">
    <location>
        <begin position="246"/>
        <end position="268"/>
    </location>
</feature>
<evidence type="ECO:0000256" key="2">
    <source>
        <dbReference type="ARBA" id="ARBA00004236"/>
    </source>
</evidence>
<dbReference type="Gene3D" id="1.10.287.130">
    <property type="match status" value="1"/>
</dbReference>
<keyword evidence="4" id="KW-1003">Cell membrane</keyword>
<dbReference type="PANTHER" id="PTHR43711">
    <property type="entry name" value="TWO-COMPONENT HISTIDINE KINASE"/>
    <property type="match status" value="1"/>
</dbReference>
<dbReference type="Gene3D" id="3.30.565.10">
    <property type="entry name" value="Histidine kinase-like ATPase, C-terminal domain"/>
    <property type="match status" value="1"/>
</dbReference>
<dbReference type="InterPro" id="IPR036097">
    <property type="entry name" value="HisK_dim/P_sf"/>
</dbReference>
<dbReference type="InterPro" id="IPR003661">
    <property type="entry name" value="HisK_dim/P_dom"/>
</dbReference>
<evidence type="ECO:0000256" key="5">
    <source>
        <dbReference type="ARBA" id="ARBA00022553"/>
    </source>
</evidence>
<dbReference type="Pfam" id="PF02518">
    <property type="entry name" value="HATPase_c"/>
    <property type="match status" value="1"/>
</dbReference>
<evidence type="ECO:0000259" key="15">
    <source>
        <dbReference type="PROSITE" id="PS50109"/>
    </source>
</evidence>
<dbReference type="InterPro" id="IPR050736">
    <property type="entry name" value="Sensor_HK_Regulatory"/>
</dbReference>
<sequence length="670" mass="73859">MQVLSLVAIMATAWFVYRYDLDNAVDSVASDTIDDGVQAANMLLQELAKRETIARSVAATTSLMPDLDDAEFQHLVANLTRRYPDILNVAYAPDQVVRHVYPREENAEVIGLDYRVESQFTRGASRAMAMGETVLVGPTEIIQGGQALIMRVPVDGAAPDDDRHIGLVNLVIDIESLLEQARIPEALARIDLSAFSIDPESGSAHSVIGNATTCGSQAIVRSFLTMDRKWTFCISPIGGWPTQGPYALLIVVAAALFFGSTLTGFLVVNRLRQKEALATNQLWESIEAINDGFVLYDENDRLVLCNSKYLEIYGRSRRIIRPGVTFKEILSYGAWNGEYAEAIGREEEWIEERMAAHRLPNSVFEEQLRDGRWIKVSERQTSSGGTVGFRVDVTDLKVALQKAEASEIASREFLDNINHEIRTPLSVIIGFIKFLSDPKALPSRRSLTAALDDGELEAIREAAEAFTKDVETQAGRVQKSAEQLLSIVQDTLDLSNMVKGTQTCEPKELDLKSLLTECLCRFSHQAAQKGLELRIDVAPATIVADPEQLRQIVVNLVGNAVKFTDKGFVAIRSETEDDAVLIEVEDSGPGIAPEHREKVFDRFWQVDGSVTRRHSGTGLGLAICDALTKLHGGTIWVEPGEDGGSIFCLRLPQPYSERDTVLSFSDEMAG</sequence>